<sequence length="272" mass="29086">MSATTLAEPDYAAIKQRQQATWAAGDYAVVGTTLQIVGERLCEAVDLRAGERVLDVAAGNGNATLAAARRFADVTSTDYVPALLDRGKERAAADRLSASFQQADAEALPFADGSFDVALSTFGVMFTPNQEKAAAEMARVVRKGGRIGLANWTPEGFVGQLFKTIGKHVPPPAGVRSPALWGTEARLAELFPGHAVKAAPQVFNFRYKSPAHWLEVFKTYYGPTNRAFAALDAEKGAALEADIMALLARMNRGGEEALIVPSEYLEVVVTKA</sequence>
<feature type="domain" description="Methyltransferase type 11" evidence="1">
    <location>
        <begin position="54"/>
        <end position="147"/>
    </location>
</feature>
<gene>
    <name evidence="2" type="ORF">GCM10009416_26450</name>
</gene>
<accession>A0ABP3QAI6</accession>
<proteinExistence type="predicted"/>
<dbReference type="RefSeq" id="WP_343895786.1">
    <property type="nucleotide sequence ID" value="NZ_BAAAFZ010000036.1"/>
</dbReference>
<dbReference type="PANTHER" id="PTHR43591">
    <property type="entry name" value="METHYLTRANSFERASE"/>
    <property type="match status" value="1"/>
</dbReference>
<dbReference type="GO" id="GO:0008168">
    <property type="term" value="F:methyltransferase activity"/>
    <property type="evidence" value="ECO:0007669"/>
    <property type="project" value="UniProtKB-KW"/>
</dbReference>
<dbReference type="EMBL" id="BAAAFZ010000036">
    <property type="protein sequence ID" value="GAA0586653.1"/>
    <property type="molecule type" value="Genomic_DNA"/>
</dbReference>
<dbReference type="Proteomes" id="UP001501588">
    <property type="component" value="Unassembled WGS sequence"/>
</dbReference>
<dbReference type="Gene3D" id="3.40.50.150">
    <property type="entry name" value="Vaccinia Virus protein VP39"/>
    <property type="match status" value="1"/>
</dbReference>
<organism evidence="2 3">
    <name type="scientific">Craurococcus roseus</name>
    <dbReference type="NCBI Taxonomy" id="77585"/>
    <lineage>
        <taxon>Bacteria</taxon>
        <taxon>Pseudomonadati</taxon>
        <taxon>Pseudomonadota</taxon>
        <taxon>Alphaproteobacteria</taxon>
        <taxon>Acetobacterales</taxon>
        <taxon>Acetobacteraceae</taxon>
        <taxon>Craurococcus</taxon>
    </lineage>
</organism>
<keyword evidence="2" id="KW-0808">Transferase</keyword>
<comment type="caution">
    <text evidence="2">The sequence shown here is derived from an EMBL/GenBank/DDBJ whole genome shotgun (WGS) entry which is preliminary data.</text>
</comment>
<reference evidence="3" key="1">
    <citation type="journal article" date="2019" name="Int. J. Syst. Evol. Microbiol.">
        <title>The Global Catalogue of Microorganisms (GCM) 10K type strain sequencing project: providing services to taxonomists for standard genome sequencing and annotation.</title>
        <authorList>
            <consortium name="The Broad Institute Genomics Platform"/>
            <consortium name="The Broad Institute Genome Sequencing Center for Infectious Disease"/>
            <person name="Wu L."/>
            <person name="Ma J."/>
        </authorList>
    </citation>
    <scope>NUCLEOTIDE SEQUENCE [LARGE SCALE GENOMIC DNA]</scope>
    <source>
        <strain evidence="3">JCM 9933</strain>
    </source>
</reference>
<keyword evidence="2" id="KW-0489">Methyltransferase</keyword>
<evidence type="ECO:0000313" key="2">
    <source>
        <dbReference type="EMBL" id="GAA0586653.1"/>
    </source>
</evidence>
<keyword evidence="3" id="KW-1185">Reference proteome</keyword>
<dbReference type="InterPro" id="IPR013216">
    <property type="entry name" value="Methyltransf_11"/>
</dbReference>
<dbReference type="GO" id="GO:0032259">
    <property type="term" value="P:methylation"/>
    <property type="evidence" value="ECO:0007669"/>
    <property type="project" value="UniProtKB-KW"/>
</dbReference>
<evidence type="ECO:0000259" key="1">
    <source>
        <dbReference type="Pfam" id="PF08241"/>
    </source>
</evidence>
<protein>
    <submittedName>
        <fullName evidence="2">Class I SAM-dependent methyltransferase</fullName>
    </submittedName>
</protein>
<dbReference type="CDD" id="cd02440">
    <property type="entry name" value="AdoMet_MTases"/>
    <property type="match status" value="1"/>
</dbReference>
<name>A0ABP3QAI6_9PROT</name>
<evidence type="ECO:0000313" key="3">
    <source>
        <dbReference type="Proteomes" id="UP001501588"/>
    </source>
</evidence>
<dbReference type="InterPro" id="IPR029063">
    <property type="entry name" value="SAM-dependent_MTases_sf"/>
</dbReference>
<dbReference type="PANTHER" id="PTHR43591:SF24">
    <property type="entry name" value="2-METHOXY-6-POLYPRENYL-1,4-BENZOQUINOL METHYLASE, MITOCHONDRIAL"/>
    <property type="match status" value="1"/>
</dbReference>
<dbReference type="Pfam" id="PF08241">
    <property type="entry name" value="Methyltransf_11"/>
    <property type="match status" value="1"/>
</dbReference>
<dbReference type="SUPFAM" id="SSF53335">
    <property type="entry name" value="S-adenosyl-L-methionine-dependent methyltransferases"/>
    <property type="match status" value="1"/>
</dbReference>